<dbReference type="eggNOG" id="ENOG5032S24">
    <property type="taxonomic scope" value="Bacteria"/>
</dbReference>
<reference evidence="2 3" key="1">
    <citation type="journal article" date="2013" name="Genome Announc.">
        <title>Draft Genome Sequence of an Alphaproteobacterium, Caenispirillum salinarum AK4(T), Isolated from a Solar Saltern.</title>
        <authorList>
            <person name="Khatri I."/>
            <person name="Singh A."/>
            <person name="Korpole S."/>
            <person name="Pinnaka A.K."/>
            <person name="Subramanian S."/>
        </authorList>
    </citation>
    <scope>NUCLEOTIDE SEQUENCE [LARGE SCALE GENOMIC DNA]</scope>
    <source>
        <strain evidence="2 3">AK4</strain>
    </source>
</reference>
<dbReference type="STRING" id="1238182.C882_4221"/>
<dbReference type="OrthoDB" id="7471221at2"/>
<feature type="region of interest" description="Disordered" evidence="1">
    <location>
        <begin position="220"/>
        <end position="279"/>
    </location>
</feature>
<dbReference type="EMBL" id="ANHY01000007">
    <property type="protein sequence ID" value="EKV30884.1"/>
    <property type="molecule type" value="Genomic_DNA"/>
</dbReference>
<organism evidence="2 3">
    <name type="scientific">Caenispirillum salinarum AK4</name>
    <dbReference type="NCBI Taxonomy" id="1238182"/>
    <lineage>
        <taxon>Bacteria</taxon>
        <taxon>Pseudomonadati</taxon>
        <taxon>Pseudomonadota</taxon>
        <taxon>Alphaproteobacteria</taxon>
        <taxon>Rhodospirillales</taxon>
        <taxon>Novispirillaceae</taxon>
        <taxon>Caenispirillum</taxon>
    </lineage>
</organism>
<dbReference type="Pfam" id="PF12277">
    <property type="entry name" value="DUF3618"/>
    <property type="match status" value="1"/>
</dbReference>
<dbReference type="Proteomes" id="UP000009881">
    <property type="component" value="Unassembled WGS sequence"/>
</dbReference>
<name>K9H1D9_9PROT</name>
<keyword evidence="3" id="KW-1185">Reference proteome</keyword>
<protein>
    <recommendedName>
        <fullName evidence="4">DUF3618 domain-containing protein</fullName>
    </recommendedName>
</protein>
<dbReference type="RefSeq" id="WP_009540329.1">
    <property type="nucleotide sequence ID" value="NZ_ANHY01000007.1"/>
</dbReference>
<dbReference type="AlphaFoldDB" id="K9H1D9"/>
<evidence type="ECO:0008006" key="4">
    <source>
        <dbReference type="Google" id="ProtNLM"/>
    </source>
</evidence>
<evidence type="ECO:0000256" key="1">
    <source>
        <dbReference type="SAM" id="MobiDB-lite"/>
    </source>
</evidence>
<accession>K9H1D9</accession>
<feature type="compositionally biased region" description="Low complexity" evidence="1">
    <location>
        <begin position="251"/>
        <end position="263"/>
    </location>
</feature>
<gene>
    <name evidence="2" type="ORF">C882_4221</name>
</gene>
<dbReference type="InterPro" id="IPR022062">
    <property type="entry name" value="DUF3618"/>
</dbReference>
<evidence type="ECO:0000313" key="3">
    <source>
        <dbReference type="Proteomes" id="UP000009881"/>
    </source>
</evidence>
<sequence length="279" mass="29838">MTQDRPEDVERRIAEDRQRIDGTIDALQDRLSPGQLLDQAMSYMKQGGGETAGNWGRAVKENPFPLLLTGVGLAWLMKTTTNPDGHAAYGNSYDPEKAEAAHTASMRLQQNAGETKEKFDERKVEAKAKALDMQRRAEESAHDFKARVEQRLSSLRHGAGARGADAKGRGRDAAAQGAEQASIYAARAQSYFQEQPLVAAAAAVGVGALLGGLLPHTRTEDEAFGRTGEAARHRATETARDAGTRAERVAGETAQAAARTADNSARREAGDNNAAAGRS</sequence>
<evidence type="ECO:0000313" key="2">
    <source>
        <dbReference type="EMBL" id="EKV30884.1"/>
    </source>
</evidence>
<proteinExistence type="predicted"/>
<feature type="region of interest" description="Disordered" evidence="1">
    <location>
        <begin position="152"/>
        <end position="173"/>
    </location>
</feature>
<comment type="caution">
    <text evidence="2">The sequence shown here is derived from an EMBL/GenBank/DDBJ whole genome shotgun (WGS) entry which is preliminary data.</text>
</comment>
<feature type="compositionally biased region" description="Basic and acidic residues" evidence="1">
    <location>
        <begin position="220"/>
        <end position="250"/>
    </location>
</feature>